<evidence type="ECO:0000259" key="7">
    <source>
        <dbReference type="Pfam" id="PF01061"/>
    </source>
</evidence>
<gene>
    <name evidence="8" type="ORF">HPB52_024473</name>
</gene>
<dbReference type="Proteomes" id="UP000821837">
    <property type="component" value="Unassembled WGS sequence"/>
</dbReference>
<dbReference type="GO" id="GO:0005886">
    <property type="term" value="C:plasma membrane"/>
    <property type="evidence" value="ECO:0007669"/>
    <property type="project" value="UniProtKB-SubCell"/>
</dbReference>
<keyword evidence="5 6" id="KW-0472">Membrane</keyword>
<dbReference type="EMBL" id="JABSTV010001393">
    <property type="protein sequence ID" value="KAH7932507.1"/>
    <property type="molecule type" value="Genomic_DNA"/>
</dbReference>
<dbReference type="AlphaFoldDB" id="A0A9D4SLV0"/>
<comment type="caution">
    <text evidence="8">The sequence shown here is derived from an EMBL/GenBank/DDBJ whole genome shotgun (WGS) entry which is preliminary data.</text>
</comment>
<keyword evidence="3 6" id="KW-0812">Transmembrane</keyword>
<organism evidence="8 9">
    <name type="scientific">Rhipicephalus sanguineus</name>
    <name type="common">Brown dog tick</name>
    <name type="synonym">Ixodes sanguineus</name>
    <dbReference type="NCBI Taxonomy" id="34632"/>
    <lineage>
        <taxon>Eukaryota</taxon>
        <taxon>Metazoa</taxon>
        <taxon>Ecdysozoa</taxon>
        <taxon>Arthropoda</taxon>
        <taxon>Chelicerata</taxon>
        <taxon>Arachnida</taxon>
        <taxon>Acari</taxon>
        <taxon>Parasitiformes</taxon>
        <taxon>Ixodida</taxon>
        <taxon>Ixodoidea</taxon>
        <taxon>Ixodidae</taxon>
        <taxon>Rhipicephalinae</taxon>
        <taxon>Rhipicephalus</taxon>
        <taxon>Rhipicephalus</taxon>
    </lineage>
</organism>
<dbReference type="PANTHER" id="PTHR30294:SF38">
    <property type="entry name" value="TRANSPORT PERMEASE PROTEIN"/>
    <property type="match status" value="1"/>
</dbReference>
<feature type="transmembrane region" description="Helical" evidence="6">
    <location>
        <begin position="21"/>
        <end position="41"/>
    </location>
</feature>
<dbReference type="InterPro" id="IPR051449">
    <property type="entry name" value="ABC-2_transporter_component"/>
</dbReference>
<feature type="transmembrane region" description="Helical" evidence="6">
    <location>
        <begin position="61"/>
        <end position="88"/>
    </location>
</feature>
<feature type="domain" description="ABC-2 type transporter transmembrane" evidence="7">
    <location>
        <begin position="22"/>
        <end position="142"/>
    </location>
</feature>
<reference evidence="8" key="2">
    <citation type="submission" date="2021-09" db="EMBL/GenBank/DDBJ databases">
        <authorList>
            <person name="Jia N."/>
            <person name="Wang J."/>
            <person name="Shi W."/>
            <person name="Du L."/>
            <person name="Sun Y."/>
            <person name="Zhan W."/>
            <person name="Jiang J."/>
            <person name="Wang Q."/>
            <person name="Zhang B."/>
            <person name="Ji P."/>
            <person name="Sakyi L.B."/>
            <person name="Cui X."/>
            <person name="Yuan T."/>
            <person name="Jiang B."/>
            <person name="Yang W."/>
            <person name="Lam T.T.-Y."/>
            <person name="Chang Q."/>
            <person name="Ding S."/>
            <person name="Wang X."/>
            <person name="Zhu J."/>
            <person name="Ruan X."/>
            <person name="Zhao L."/>
            <person name="Wei J."/>
            <person name="Que T."/>
            <person name="Du C."/>
            <person name="Cheng J."/>
            <person name="Dai P."/>
            <person name="Han X."/>
            <person name="Huang E."/>
            <person name="Gao Y."/>
            <person name="Liu J."/>
            <person name="Shao H."/>
            <person name="Ye R."/>
            <person name="Li L."/>
            <person name="Wei W."/>
            <person name="Wang X."/>
            <person name="Wang C."/>
            <person name="Huo Q."/>
            <person name="Li W."/>
            <person name="Guo W."/>
            <person name="Chen H."/>
            <person name="Chen S."/>
            <person name="Zhou L."/>
            <person name="Zhou L."/>
            <person name="Ni X."/>
            <person name="Tian J."/>
            <person name="Zhou Y."/>
            <person name="Sheng Y."/>
            <person name="Liu T."/>
            <person name="Pan Y."/>
            <person name="Xia L."/>
            <person name="Li J."/>
            <person name="Zhao F."/>
            <person name="Cao W."/>
        </authorList>
    </citation>
    <scope>NUCLEOTIDE SEQUENCE</scope>
    <source>
        <strain evidence="8">Rsan-2018</strain>
        <tissue evidence="8">Larvae</tissue>
    </source>
</reference>
<evidence type="ECO:0000256" key="3">
    <source>
        <dbReference type="ARBA" id="ARBA00022692"/>
    </source>
</evidence>
<accession>A0A9D4SLV0</accession>
<evidence type="ECO:0000313" key="8">
    <source>
        <dbReference type="EMBL" id="KAH7932507.1"/>
    </source>
</evidence>
<dbReference type="Pfam" id="PF01061">
    <property type="entry name" value="ABC2_membrane"/>
    <property type="match status" value="1"/>
</dbReference>
<keyword evidence="2" id="KW-1003">Cell membrane</keyword>
<proteinExistence type="predicted"/>
<evidence type="ECO:0000256" key="5">
    <source>
        <dbReference type="ARBA" id="ARBA00023136"/>
    </source>
</evidence>
<evidence type="ECO:0000256" key="6">
    <source>
        <dbReference type="SAM" id="Phobius"/>
    </source>
</evidence>
<feature type="transmembrane region" description="Helical" evidence="6">
    <location>
        <begin position="127"/>
        <end position="145"/>
    </location>
</feature>
<keyword evidence="4 6" id="KW-1133">Transmembrane helix</keyword>
<dbReference type="GO" id="GO:0140359">
    <property type="term" value="F:ABC-type transporter activity"/>
    <property type="evidence" value="ECO:0007669"/>
    <property type="project" value="InterPro"/>
</dbReference>
<protein>
    <recommendedName>
        <fullName evidence="7">ABC-2 type transporter transmembrane domain-containing protein</fullName>
    </recommendedName>
</protein>
<evidence type="ECO:0000256" key="4">
    <source>
        <dbReference type="ARBA" id="ARBA00022989"/>
    </source>
</evidence>
<dbReference type="PANTHER" id="PTHR30294">
    <property type="entry name" value="MEMBRANE COMPONENT OF ABC TRANSPORTER YHHJ-RELATED"/>
    <property type="match status" value="1"/>
</dbReference>
<feature type="transmembrane region" description="Helical" evidence="6">
    <location>
        <begin position="95"/>
        <end position="115"/>
    </location>
</feature>
<dbReference type="VEuPathDB" id="VectorBase:RSAN_034594"/>
<evidence type="ECO:0000313" key="9">
    <source>
        <dbReference type="Proteomes" id="UP000821837"/>
    </source>
</evidence>
<evidence type="ECO:0000256" key="1">
    <source>
        <dbReference type="ARBA" id="ARBA00004651"/>
    </source>
</evidence>
<keyword evidence="9" id="KW-1185">Reference proteome</keyword>
<reference evidence="8" key="1">
    <citation type="journal article" date="2020" name="Cell">
        <title>Large-Scale Comparative Analyses of Tick Genomes Elucidate Their Genetic Diversity and Vector Capacities.</title>
        <authorList>
            <consortium name="Tick Genome and Microbiome Consortium (TIGMIC)"/>
            <person name="Jia N."/>
            <person name="Wang J."/>
            <person name="Shi W."/>
            <person name="Du L."/>
            <person name="Sun Y."/>
            <person name="Zhan W."/>
            <person name="Jiang J.F."/>
            <person name="Wang Q."/>
            <person name="Zhang B."/>
            <person name="Ji P."/>
            <person name="Bell-Sakyi L."/>
            <person name="Cui X.M."/>
            <person name="Yuan T.T."/>
            <person name="Jiang B.G."/>
            <person name="Yang W.F."/>
            <person name="Lam T.T."/>
            <person name="Chang Q.C."/>
            <person name="Ding S.J."/>
            <person name="Wang X.J."/>
            <person name="Zhu J.G."/>
            <person name="Ruan X.D."/>
            <person name="Zhao L."/>
            <person name="Wei J.T."/>
            <person name="Ye R.Z."/>
            <person name="Que T.C."/>
            <person name="Du C.H."/>
            <person name="Zhou Y.H."/>
            <person name="Cheng J.X."/>
            <person name="Dai P.F."/>
            <person name="Guo W.B."/>
            <person name="Han X.H."/>
            <person name="Huang E.J."/>
            <person name="Li L.F."/>
            <person name="Wei W."/>
            <person name="Gao Y.C."/>
            <person name="Liu J.Z."/>
            <person name="Shao H.Z."/>
            <person name="Wang X."/>
            <person name="Wang C.C."/>
            <person name="Yang T.C."/>
            <person name="Huo Q.B."/>
            <person name="Li W."/>
            <person name="Chen H.Y."/>
            <person name="Chen S.E."/>
            <person name="Zhou L.G."/>
            <person name="Ni X.B."/>
            <person name="Tian J.H."/>
            <person name="Sheng Y."/>
            <person name="Liu T."/>
            <person name="Pan Y.S."/>
            <person name="Xia L.Y."/>
            <person name="Li J."/>
            <person name="Zhao F."/>
            <person name="Cao W.C."/>
        </authorList>
    </citation>
    <scope>NUCLEOTIDE SEQUENCE</scope>
    <source>
        <strain evidence="8">Rsan-2018</strain>
    </source>
</reference>
<dbReference type="InterPro" id="IPR013525">
    <property type="entry name" value="ABC2_TM"/>
</dbReference>
<comment type="subcellular location">
    <subcellularLocation>
        <location evidence="1">Cell membrane</location>
        <topology evidence="1">Multi-pass membrane protein</topology>
    </subcellularLocation>
</comment>
<evidence type="ECO:0000256" key="2">
    <source>
        <dbReference type="ARBA" id="ARBA00022475"/>
    </source>
</evidence>
<name>A0A9D4SLV0_RHISA</name>
<sequence length="194" mass="21782">MIKAPIYGVDKPSFTEFMAPGIIISITYIMAVGLTAISIVSEQKEGLLERSWVAGVRPFEVILSHVICQFLVMFVQVAGLLVFTFIVFEIPSRGPFVWVVLLTLLQGCGMIYGLVISSMCVEENSAIMLALGSFYPNLLLSATAFRRPSDRVSSLHPVSRLGHRPHRGLARLRRLGRLVRRLPRLRRGRFRLRS</sequence>